<evidence type="ECO:0008006" key="3">
    <source>
        <dbReference type="Google" id="ProtNLM"/>
    </source>
</evidence>
<protein>
    <recommendedName>
        <fullName evidence="3">3-phosphoshikimate 1-carboxyvinyltransferase</fullName>
    </recommendedName>
</protein>
<dbReference type="EMBL" id="UOGB01000309">
    <property type="protein sequence ID" value="VAX24941.1"/>
    <property type="molecule type" value="Genomic_DNA"/>
</dbReference>
<evidence type="ECO:0000313" key="2">
    <source>
        <dbReference type="EMBL" id="VAX24941.1"/>
    </source>
</evidence>
<keyword evidence="1" id="KW-0472">Membrane</keyword>
<reference evidence="2" key="1">
    <citation type="submission" date="2018-06" db="EMBL/GenBank/DDBJ databases">
        <authorList>
            <person name="Zhirakovskaya E."/>
        </authorList>
    </citation>
    <scope>NUCLEOTIDE SEQUENCE</scope>
</reference>
<feature type="transmembrane region" description="Helical" evidence="1">
    <location>
        <begin position="85"/>
        <end position="112"/>
    </location>
</feature>
<evidence type="ECO:0000256" key="1">
    <source>
        <dbReference type="SAM" id="Phobius"/>
    </source>
</evidence>
<dbReference type="AlphaFoldDB" id="A0A3B1CEF6"/>
<accession>A0A3B1CEF6</accession>
<gene>
    <name evidence="2" type="ORF">MNBD_NITROSPINAE03-1318</name>
</gene>
<name>A0A3B1CEF6_9ZZZZ</name>
<keyword evidence="1" id="KW-0812">Transmembrane</keyword>
<proteinExistence type="predicted"/>
<sequence length="138" mass="15873">MDSSAEDNIRQDPFIEGMLSRMSKDVSGAFSDEQLLALKMALSGRKWGTHAVDIRRSIGFWRWRYYLVLVAGKEKRAITDRQKRALRFTTAVLITIFLFVSTLMGLVIIYLAKSSLGINIIPSYSLGLWDWFRDYISQ</sequence>
<keyword evidence="1" id="KW-1133">Transmembrane helix</keyword>
<organism evidence="2">
    <name type="scientific">hydrothermal vent metagenome</name>
    <dbReference type="NCBI Taxonomy" id="652676"/>
    <lineage>
        <taxon>unclassified sequences</taxon>
        <taxon>metagenomes</taxon>
        <taxon>ecological metagenomes</taxon>
    </lineage>
</organism>